<name>K9ZR01_ANACC</name>
<evidence type="ECO:0008006" key="5">
    <source>
        <dbReference type="Google" id="ProtNLM"/>
    </source>
</evidence>
<evidence type="ECO:0000313" key="4">
    <source>
        <dbReference type="Proteomes" id="UP000010474"/>
    </source>
</evidence>
<proteinExistence type="predicted"/>
<feature type="region of interest" description="Disordered" evidence="1">
    <location>
        <begin position="249"/>
        <end position="281"/>
    </location>
</feature>
<dbReference type="AlphaFoldDB" id="K9ZR01"/>
<evidence type="ECO:0000313" key="3">
    <source>
        <dbReference type="EMBL" id="AFZ60987.1"/>
    </source>
</evidence>
<feature type="compositionally biased region" description="Basic and acidic residues" evidence="1">
    <location>
        <begin position="1"/>
        <end position="11"/>
    </location>
</feature>
<feature type="region of interest" description="Disordered" evidence="1">
    <location>
        <begin position="1"/>
        <end position="56"/>
    </location>
</feature>
<gene>
    <name evidence="3" type="ordered locus">Anacy_5682</name>
</gene>
<keyword evidence="2" id="KW-0812">Transmembrane</keyword>
<organism evidence="3 4">
    <name type="scientific">Anabaena cylindrica (strain ATCC 27899 / PCC 7122)</name>
    <dbReference type="NCBI Taxonomy" id="272123"/>
    <lineage>
        <taxon>Bacteria</taxon>
        <taxon>Bacillati</taxon>
        <taxon>Cyanobacteriota</taxon>
        <taxon>Cyanophyceae</taxon>
        <taxon>Nostocales</taxon>
        <taxon>Nostocaceae</taxon>
        <taxon>Anabaena</taxon>
    </lineage>
</organism>
<dbReference type="Proteomes" id="UP000010474">
    <property type="component" value="Plasmid pANACY.01"/>
</dbReference>
<feature type="compositionally biased region" description="Polar residues" evidence="1">
    <location>
        <begin position="13"/>
        <end position="36"/>
    </location>
</feature>
<dbReference type="PATRIC" id="fig|272123.3.peg.6161"/>
<reference evidence="4" key="1">
    <citation type="journal article" date="2013" name="Proc. Natl. Acad. Sci. U.S.A.">
        <title>Improving the coverage of the cyanobacterial phylum using diversity-driven genome sequencing.</title>
        <authorList>
            <person name="Shih P.M."/>
            <person name="Wu D."/>
            <person name="Latifi A."/>
            <person name="Axen S.D."/>
            <person name="Fewer D.P."/>
            <person name="Talla E."/>
            <person name="Calteau A."/>
            <person name="Cai F."/>
            <person name="Tandeau de Marsac N."/>
            <person name="Rippka R."/>
            <person name="Herdman M."/>
            <person name="Sivonen K."/>
            <person name="Coursin T."/>
            <person name="Laurent T."/>
            <person name="Goodwin L."/>
            <person name="Nolan M."/>
            <person name="Davenport K.W."/>
            <person name="Han C.S."/>
            <person name="Rubin E.M."/>
            <person name="Eisen J.A."/>
            <person name="Woyke T."/>
            <person name="Gugger M."/>
            <person name="Kerfeld C.A."/>
        </authorList>
    </citation>
    <scope>NUCLEOTIDE SEQUENCE [LARGE SCALE GENOMIC DNA]</scope>
    <source>
        <strain evidence="4">ATCC 27899 / PCC 7122</strain>
    </source>
</reference>
<evidence type="ECO:0000256" key="2">
    <source>
        <dbReference type="SAM" id="Phobius"/>
    </source>
</evidence>
<dbReference type="KEGG" id="acy:Anacy_5682"/>
<feature type="compositionally biased region" description="Polar residues" evidence="1">
    <location>
        <begin position="249"/>
        <end position="265"/>
    </location>
</feature>
<keyword evidence="2" id="KW-0472">Membrane</keyword>
<keyword evidence="2" id="KW-1133">Transmembrane helix</keyword>
<accession>K9ZR01</accession>
<geneLocation type="plasmid" evidence="3 4">
    <name>pANACY.01</name>
</geneLocation>
<protein>
    <recommendedName>
        <fullName evidence="5">Conjugation TrbI family protein</fullName>
    </recommendedName>
</protein>
<dbReference type="EMBL" id="CP003660">
    <property type="protein sequence ID" value="AFZ60987.1"/>
    <property type="molecule type" value="Genomic_DNA"/>
</dbReference>
<evidence type="ECO:0000256" key="1">
    <source>
        <dbReference type="SAM" id="MobiDB-lite"/>
    </source>
</evidence>
<feature type="compositionally biased region" description="Pro residues" evidence="1">
    <location>
        <begin position="158"/>
        <end position="172"/>
    </location>
</feature>
<keyword evidence="4" id="KW-1185">Reference proteome</keyword>
<feature type="compositionally biased region" description="Polar residues" evidence="1">
    <location>
        <begin position="119"/>
        <end position="128"/>
    </location>
</feature>
<dbReference type="HOGENOM" id="CLU_026907_0_0_3"/>
<keyword evidence="3" id="KW-0614">Plasmid</keyword>
<dbReference type="RefSeq" id="WP_015217598.1">
    <property type="nucleotide sequence ID" value="NC_019772.1"/>
</dbReference>
<feature type="transmembrane region" description="Helical" evidence="2">
    <location>
        <begin position="87"/>
        <end position="108"/>
    </location>
</feature>
<dbReference type="OrthoDB" id="508213at2"/>
<feature type="region of interest" description="Disordered" evidence="1">
    <location>
        <begin position="114"/>
        <end position="183"/>
    </location>
</feature>
<sequence>MDNSHQNHEFDSYENSANYSLESHTNNGNHRSTQTAVDEENISPEEEQKLAGHNPTTNQLISQEYRLKQDQEAAVERPLAEKPGVRLVSVVTLVGIVIASGSTLWFGFLQPKPPAKQVAKTNDSSPSSEPVLDESAELKSRLAFQDQQQQINVKPVPTISPSPASPAKPQPSPQVRAVRQTVAPRTTAVRVAEPAPRVMRYSSPASVNSPVSHTVPRTIQQPVQQAENDVDPLQQWKQLASLGQSQISNSTLSTQEKPTASTASNQTLKTLKPTTPPPQETELRTVLVGSKSVDSQTELTPGMMGILNRTPVDLVNSNVGSNKDVALGTSVRGKVIMPMIWDEGGNNPNDRFAVELTESLKATDGTEALPAGTVVVAQTTAVGKRNNLVSASAIALVYPNSQGTVKQETIPANTLLIRGGNKRPLIAQKLNDVGSEIAQQDLLVGLLSSLGKVGSIVNQPRTQSSTVVANGTFNQSTVSSTADPQIWAAALEGFFSPVSERLSRRSDQAVQELLQRPQIQFLREGTEVSVVVNNFLKIEQ</sequence>